<accession>A0A969PT12</accession>
<keyword evidence="1" id="KW-1133">Transmembrane helix</keyword>
<feature type="transmembrane region" description="Helical" evidence="1">
    <location>
        <begin position="36"/>
        <end position="54"/>
    </location>
</feature>
<dbReference type="RefSeq" id="WP_168008954.1">
    <property type="nucleotide sequence ID" value="NZ_JAATHJ010000035.1"/>
</dbReference>
<keyword evidence="3" id="KW-1185">Reference proteome</keyword>
<dbReference type="Proteomes" id="UP000752012">
    <property type="component" value="Unassembled WGS sequence"/>
</dbReference>
<proteinExistence type="predicted"/>
<evidence type="ECO:0000256" key="1">
    <source>
        <dbReference type="SAM" id="Phobius"/>
    </source>
</evidence>
<evidence type="ECO:0000313" key="3">
    <source>
        <dbReference type="Proteomes" id="UP000752012"/>
    </source>
</evidence>
<feature type="transmembrane region" description="Helical" evidence="1">
    <location>
        <begin position="61"/>
        <end position="84"/>
    </location>
</feature>
<sequence>MEEATANIGKQQYIRWGMGILLGLIALFLFFHPELIMLIVTIAGVAVIGYFVLIATWKIAVFLFFFAVMIAGGFVVLGGALWLFN</sequence>
<protein>
    <submittedName>
        <fullName evidence="2">Uncharacterized protein</fullName>
    </submittedName>
</protein>
<gene>
    <name evidence="2" type="ORF">HCN83_15485</name>
</gene>
<dbReference type="EMBL" id="JAATHJ010000035">
    <property type="protein sequence ID" value="NJP38970.1"/>
    <property type="molecule type" value="Genomic_DNA"/>
</dbReference>
<name>A0A969PT12_9BACI</name>
<feature type="transmembrane region" description="Helical" evidence="1">
    <location>
        <begin position="12"/>
        <end position="30"/>
    </location>
</feature>
<evidence type="ECO:0000313" key="2">
    <source>
        <dbReference type="EMBL" id="NJP38970.1"/>
    </source>
</evidence>
<keyword evidence="1" id="KW-0812">Transmembrane</keyword>
<comment type="caution">
    <text evidence="2">The sequence shown here is derived from an EMBL/GenBank/DDBJ whole genome shotgun (WGS) entry which is preliminary data.</text>
</comment>
<dbReference type="AlphaFoldDB" id="A0A969PT12"/>
<reference evidence="2 3" key="1">
    <citation type="submission" date="2020-03" db="EMBL/GenBank/DDBJ databases">
        <title>Assessment of the enzymatic potential of alkaline-tolerant lipase obtained from Bacillus luteus H11 (technogenic soil) for the bioremediation of saline soils contaminated with petroleum substances.</title>
        <authorList>
            <person name="Kalwasinska A."/>
        </authorList>
    </citation>
    <scope>NUCLEOTIDE SEQUENCE [LARGE SCALE GENOMIC DNA]</scope>
    <source>
        <strain evidence="2 3">H11</strain>
    </source>
</reference>
<organism evidence="2 3">
    <name type="scientific">Alkalicoccus luteus</name>
    <dbReference type="NCBI Taxonomy" id="1237094"/>
    <lineage>
        <taxon>Bacteria</taxon>
        <taxon>Bacillati</taxon>
        <taxon>Bacillota</taxon>
        <taxon>Bacilli</taxon>
        <taxon>Bacillales</taxon>
        <taxon>Bacillaceae</taxon>
        <taxon>Alkalicoccus</taxon>
    </lineage>
</organism>
<keyword evidence="1" id="KW-0472">Membrane</keyword>